<protein>
    <recommendedName>
        <fullName evidence="5">Protein-methionine-sulfoxide reductase catalytic subunit MsrP</fullName>
        <ecNumber evidence="5">1.8.5.-</ecNumber>
    </recommendedName>
</protein>
<dbReference type="EC" id="1.8.5.-" evidence="5"/>
<accession>A0A7C5J106</accession>
<dbReference type="EMBL" id="DROM01000366">
    <property type="protein sequence ID" value="HHH13788.1"/>
    <property type="molecule type" value="Genomic_DNA"/>
</dbReference>
<evidence type="ECO:0000259" key="6">
    <source>
        <dbReference type="Pfam" id="PF00174"/>
    </source>
</evidence>
<dbReference type="PANTHER" id="PTHR43032">
    <property type="entry name" value="PROTEIN-METHIONINE-SULFOXIDE REDUCTASE"/>
    <property type="match status" value="1"/>
</dbReference>
<reference evidence="7" key="1">
    <citation type="journal article" date="2020" name="mSystems">
        <title>Genome- and Community-Level Interaction Insights into Carbon Utilization and Element Cycling Functions of Hydrothermarchaeota in Hydrothermal Sediment.</title>
        <authorList>
            <person name="Zhou Z."/>
            <person name="Liu Y."/>
            <person name="Xu W."/>
            <person name="Pan J."/>
            <person name="Luo Z.H."/>
            <person name="Li M."/>
        </authorList>
    </citation>
    <scope>NUCLEOTIDE SEQUENCE [LARGE SCALE GENOMIC DNA]</scope>
    <source>
        <strain evidence="7">HyVt-535</strain>
    </source>
</reference>
<dbReference type="SUPFAM" id="SSF56524">
    <property type="entry name" value="Oxidoreductase molybdopterin-binding domain"/>
    <property type="match status" value="1"/>
</dbReference>
<evidence type="ECO:0000313" key="7">
    <source>
        <dbReference type="EMBL" id="HHH13788.1"/>
    </source>
</evidence>
<feature type="binding site" evidence="5">
    <location>
        <position position="170"/>
    </location>
    <ligand>
        <name>Mo-molybdopterin</name>
        <dbReference type="ChEBI" id="CHEBI:71302"/>
    </ligand>
</feature>
<dbReference type="InterPro" id="IPR000572">
    <property type="entry name" value="OxRdtase_Mopterin-bd_dom"/>
</dbReference>
<dbReference type="PANTHER" id="PTHR43032:SF3">
    <property type="entry name" value="PROTEIN-METHIONINE-SULFOXIDE REDUCTASE CATALYTIC SUBUNIT MSRP"/>
    <property type="match status" value="1"/>
</dbReference>
<comment type="subunit">
    <text evidence="5">Heterodimer of a catalytic subunit (MsrP) and a heme-binding subunit (MsrQ).</text>
</comment>
<evidence type="ECO:0000256" key="4">
    <source>
        <dbReference type="ARBA" id="ARBA00023002"/>
    </source>
</evidence>
<evidence type="ECO:0000256" key="5">
    <source>
        <dbReference type="HAMAP-Rule" id="MF_01206"/>
    </source>
</evidence>
<dbReference type="NCBIfam" id="NF003767">
    <property type="entry name" value="PRK05363.1"/>
    <property type="match status" value="1"/>
</dbReference>
<feature type="binding site" evidence="5">
    <location>
        <position position="223"/>
    </location>
    <ligand>
        <name>Mo-molybdopterin</name>
        <dbReference type="ChEBI" id="CHEBI:71302"/>
    </ligand>
</feature>
<evidence type="ECO:0000256" key="1">
    <source>
        <dbReference type="ARBA" id="ARBA00022505"/>
    </source>
</evidence>
<keyword evidence="4 5" id="KW-0560">Oxidoreductase</keyword>
<comment type="similarity">
    <text evidence="5">Belongs to the MsrP family.</text>
</comment>
<feature type="binding site" evidence="5">
    <location>
        <begin position="80"/>
        <end position="81"/>
    </location>
    <ligand>
        <name>Mo-molybdopterin</name>
        <dbReference type="ChEBI" id="CHEBI:71302"/>
    </ligand>
</feature>
<evidence type="ECO:0000256" key="2">
    <source>
        <dbReference type="ARBA" id="ARBA00022723"/>
    </source>
</evidence>
<comment type="catalytic activity">
    <reaction evidence="5">
        <text>L-methionyl-[protein] + a quinone + H2O = L-methionyl-(R)-S-oxide-[protein] + a quinol</text>
        <dbReference type="Rhea" id="RHEA:51296"/>
        <dbReference type="Rhea" id="RHEA-COMP:12313"/>
        <dbReference type="Rhea" id="RHEA-COMP:12314"/>
        <dbReference type="ChEBI" id="CHEBI:15377"/>
        <dbReference type="ChEBI" id="CHEBI:16044"/>
        <dbReference type="ChEBI" id="CHEBI:24646"/>
        <dbReference type="ChEBI" id="CHEBI:45764"/>
        <dbReference type="ChEBI" id="CHEBI:132124"/>
    </reaction>
</comment>
<dbReference type="GO" id="GO:0030091">
    <property type="term" value="P:protein repair"/>
    <property type="evidence" value="ECO:0007669"/>
    <property type="project" value="UniProtKB-UniRule"/>
</dbReference>
<feature type="binding site" evidence="5">
    <location>
        <position position="77"/>
    </location>
    <ligand>
        <name>Mo-molybdopterin</name>
        <dbReference type="ChEBI" id="CHEBI:71302"/>
    </ligand>
</feature>
<comment type="caution">
    <text evidence="7">The sequence shown here is derived from an EMBL/GenBank/DDBJ whole genome shotgun (WGS) entry which is preliminary data.</text>
</comment>
<dbReference type="Pfam" id="PF00174">
    <property type="entry name" value="Oxidored_molyb"/>
    <property type="match status" value="1"/>
</dbReference>
<dbReference type="PROSITE" id="PS51318">
    <property type="entry name" value="TAT"/>
    <property type="match status" value="1"/>
</dbReference>
<keyword evidence="3 5" id="KW-0732">Signal</keyword>
<dbReference type="InterPro" id="IPR036374">
    <property type="entry name" value="OxRdtase_Mopterin-bd_sf"/>
</dbReference>
<evidence type="ECO:0000256" key="3">
    <source>
        <dbReference type="ARBA" id="ARBA00022729"/>
    </source>
</evidence>
<dbReference type="AlphaFoldDB" id="A0A7C5J106"/>
<sequence>MSRYRPPRIPPSGITDEKLWRDRRRIMKAAGLAGLGIAAGGAGGLAAAFSGKPGEGAEAEASGKLEPTPWKYVTRYNNFYELGTGKGDPAENAHFLKTRPWSIEVSGACEKPGILDIEELLRLFPREERIYRFRCVEAWAMVVPWDGFPLSALLKRFQPTSNAKYVEFRTLYDPERMPGQKRRVLDWPYVEGLRMDEAMHPLTLVATGLYGKELPAQNGAPLRLIVPWKYGFKSIKSIVSIRFTETQPRTTWNRMAPHEYGFYANVNPAVDHPRWSQKRERVLGRGIFAGKQPTLPFNGYAEEVAHLYRGMDLTKYF</sequence>
<keyword evidence="1 5" id="KW-0500">Molybdenum</keyword>
<dbReference type="Proteomes" id="UP000886100">
    <property type="component" value="Unassembled WGS sequence"/>
</dbReference>
<proteinExistence type="inferred from homology"/>
<dbReference type="InterPro" id="IPR006311">
    <property type="entry name" value="TAT_signal"/>
</dbReference>
<dbReference type="GO" id="GO:0043546">
    <property type="term" value="F:molybdopterin cofactor binding"/>
    <property type="evidence" value="ECO:0007669"/>
    <property type="project" value="UniProtKB-UniRule"/>
</dbReference>
<feature type="binding site" evidence="5">
    <location>
        <position position="218"/>
    </location>
    <ligand>
        <name>Mo-molybdopterin</name>
        <dbReference type="ChEBI" id="CHEBI:71302"/>
    </ligand>
</feature>
<feature type="binding site" evidence="5">
    <location>
        <position position="135"/>
    </location>
    <ligand>
        <name>Mo-molybdopterin</name>
        <dbReference type="ChEBI" id="CHEBI:71302"/>
    </ligand>
    <ligandPart>
        <name>Mo</name>
        <dbReference type="ChEBI" id="CHEBI:28685"/>
    </ligandPart>
</feature>
<comment type="PTM">
    <text evidence="5">Predicted to be exported by the Tat system. The position of the signal peptide cleavage has not been experimentally proven.</text>
</comment>
<keyword evidence="2 5" id="KW-0479">Metal-binding</keyword>
<name>A0A7C5J106_9GAMM</name>
<feature type="binding site" evidence="5">
    <location>
        <begin position="234"/>
        <end position="236"/>
    </location>
    <ligand>
        <name>Mo-molybdopterin</name>
        <dbReference type="ChEBI" id="CHEBI:71302"/>
    </ligand>
</feature>
<organism evidence="7">
    <name type="scientific">Thiolapillus brandeum</name>
    <dbReference type="NCBI Taxonomy" id="1076588"/>
    <lineage>
        <taxon>Bacteria</taxon>
        <taxon>Pseudomonadati</taxon>
        <taxon>Pseudomonadota</taxon>
        <taxon>Gammaproteobacteria</taxon>
        <taxon>Chromatiales</taxon>
        <taxon>Sedimenticolaceae</taxon>
        <taxon>Thiolapillus</taxon>
    </lineage>
</organism>
<dbReference type="GO" id="GO:0016672">
    <property type="term" value="F:oxidoreductase activity, acting on a sulfur group of donors, quinone or similar compound as acceptor"/>
    <property type="evidence" value="ECO:0007669"/>
    <property type="project" value="UniProtKB-UniRule"/>
</dbReference>
<dbReference type="InterPro" id="IPR022867">
    <property type="entry name" value="MsrP"/>
</dbReference>
<dbReference type="Gene3D" id="3.90.420.10">
    <property type="entry name" value="Oxidoreductase, molybdopterin-binding domain"/>
    <property type="match status" value="1"/>
</dbReference>
<comment type="catalytic activity">
    <reaction evidence="5">
        <text>L-methionyl-[protein] + a quinone + H2O = L-methionyl-(S)-S-oxide-[protein] + a quinol</text>
        <dbReference type="Rhea" id="RHEA:51292"/>
        <dbReference type="Rhea" id="RHEA-COMP:12313"/>
        <dbReference type="Rhea" id="RHEA-COMP:12315"/>
        <dbReference type="ChEBI" id="CHEBI:15377"/>
        <dbReference type="ChEBI" id="CHEBI:16044"/>
        <dbReference type="ChEBI" id="CHEBI:24646"/>
        <dbReference type="ChEBI" id="CHEBI:44120"/>
        <dbReference type="ChEBI" id="CHEBI:132124"/>
    </reaction>
</comment>
<gene>
    <name evidence="5 7" type="primary">msrP</name>
    <name evidence="7" type="ORF">ENJ98_06080</name>
</gene>
<dbReference type="HAMAP" id="MF_01206">
    <property type="entry name" value="MsrP"/>
    <property type="match status" value="1"/>
</dbReference>
<dbReference type="GO" id="GO:0046872">
    <property type="term" value="F:metal ion binding"/>
    <property type="evidence" value="ECO:0007669"/>
    <property type="project" value="UniProtKB-KW"/>
</dbReference>
<comment type="cofactor">
    <cofactor evidence="5">
        <name>Mo-molybdopterin</name>
        <dbReference type="ChEBI" id="CHEBI:71302"/>
    </cofactor>
    <text evidence="5">Binds 1 Mo-molybdopterin (Mo-MPT) cofactor per subunit.</text>
</comment>
<feature type="domain" description="Oxidoreductase molybdopterin-binding" evidence="6">
    <location>
        <begin position="98"/>
        <end position="252"/>
    </location>
</feature>
<comment type="function">
    <text evidence="5">Part of the MsrPQ system that repairs oxidized periplasmic proteins containing methionine sulfoxide residues (Met-O), using respiratory chain electrons. Thus protects these proteins from oxidative-stress damage caused by reactive species of oxygen and chlorine generated by the host defense mechanisms. MsrPQ is essential for the maintenance of envelope integrity under bleach stress, rescuing a wide series of structurally unrelated periplasmic proteins from methionine oxidation. The catalytic subunit MsrP is non-stereospecific, being able to reduce both (R-) and (S-) diastereoisomers of methionine sulfoxide.</text>
</comment>